<dbReference type="OrthoDB" id="5383867at2759"/>
<organism evidence="1 2">
    <name type="scientific">Pleomassaria siparia CBS 279.74</name>
    <dbReference type="NCBI Taxonomy" id="1314801"/>
    <lineage>
        <taxon>Eukaryota</taxon>
        <taxon>Fungi</taxon>
        <taxon>Dikarya</taxon>
        <taxon>Ascomycota</taxon>
        <taxon>Pezizomycotina</taxon>
        <taxon>Dothideomycetes</taxon>
        <taxon>Pleosporomycetidae</taxon>
        <taxon>Pleosporales</taxon>
        <taxon>Pleomassariaceae</taxon>
        <taxon>Pleomassaria</taxon>
    </lineage>
</organism>
<gene>
    <name evidence="1" type="ORF">K504DRAFT_466228</name>
</gene>
<reference evidence="1" key="1">
    <citation type="journal article" date="2020" name="Stud. Mycol.">
        <title>101 Dothideomycetes genomes: a test case for predicting lifestyles and emergence of pathogens.</title>
        <authorList>
            <person name="Haridas S."/>
            <person name="Albert R."/>
            <person name="Binder M."/>
            <person name="Bloem J."/>
            <person name="Labutti K."/>
            <person name="Salamov A."/>
            <person name="Andreopoulos B."/>
            <person name="Baker S."/>
            <person name="Barry K."/>
            <person name="Bills G."/>
            <person name="Bluhm B."/>
            <person name="Cannon C."/>
            <person name="Castanera R."/>
            <person name="Culley D."/>
            <person name="Daum C."/>
            <person name="Ezra D."/>
            <person name="Gonzalez J."/>
            <person name="Henrissat B."/>
            <person name="Kuo A."/>
            <person name="Liang C."/>
            <person name="Lipzen A."/>
            <person name="Lutzoni F."/>
            <person name="Magnuson J."/>
            <person name="Mondo S."/>
            <person name="Nolan M."/>
            <person name="Ohm R."/>
            <person name="Pangilinan J."/>
            <person name="Park H.-J."/>
            <person name="Ramirez L."/>
            <person name="Alfaro M."/>
            <person name="Sun H."/>
            <person name="Tritt A."/>
            <person name="Yoshinaga Y."/>
            <person name="Zwiers L.-H."/>
            <person name="Turgeon B."/>
            <person name="Goodwin S."/>
            <person name="Spatafora J."/>
            <person name="Crous P."/>
            <person name="Grigoriev I."/>
        </authorList>
    </citation>
    <scope>NUCLEOTIDE SEQUENCE</scope>
    <source>
        <strain evidence="1">CBS 279.74</strain>
    </source>
</reference>
<keyword evidence="2" id="KW-1185">Reference proteome</keyword>
<evidence type="ECO:0000313" key="2">
    <source>
        <dbReference type="Proteomes" id="UP000799428"/>
    </source>
</evidence>
<dbReference type="AlphaFoldDB" id="A0A6G1KF79"/>
<accession>A0A6G1KF79</accession>
<name>A0A6G1KF79_9PLEO</name>
<dbReference type="Proteomes" id="UP000799428">
    <property type="component" value="Unassembled WGS sequence"/>
</dbReference>
<dbReference type="EMBL" id="MU005768">
    <property type="protein sequence ID" value="KAF2711205.1"/>
    <property type="molecule type" value="Genomic_DNA"/>
</dbReference>
<protein>
    <submittedName>
        <fullName evidence="1">Uncharacterized protein</fullName>
    </submittedName>
</protein>
<proteinExistence type="predicted"/>
<evidence type="ECO:0000313" key="1">
    <source>
        <dbReference type="EMBL" id="KAF2711205.1"/>
    </source>
</evidence>
<sequence>MKLRQQLITAGRRNIVIVAIWAKGKCNIYDAYQVAKTLGYQDNSEDARRRLQNHYDEYLVLGGISADEYRLLAVFDGHSTRDIPLSVPGLSVGPTTVPDAFIADVPGNTVQEKLENMIYMHTGIRGESEQLWYLIGCMIKAFDTPWTSFVVVRH</sequence>